<dbReference type="Proteomes" id="UP001620514">
    <property type="component" value="Unassembled WGS sequence"/>
</dbReference>
<organism evidence="1 2">
    <name type="scientific">Caballeronia udeis</name>
    <dbReference type="NCBI Taxonomy" id="1232866"/>
    <lineage>
        <taxon>Bacteria</taxon>
        <taxon>Pseudomonadati</taxon>
        <taxon>Pseudomonadota</taxon>
        <taxon>Betaproteobacteria</taxon>
        <taxon>Burkholderiales</taxon>
        <taxon>Burkholderiaceae</taxon>
        <taxon>Caballeronia</taxon>
    </lineage>
</organism>
<name>A0ABW8MVQ8_9BURK</name>
<dbReference type="EMBL" id="JBIYDN010000035">
    <property type="protein sequence ID" value="MFK4447497.1"/>
    <property type="molecule type" value="Genomic_DNA"/>
</dbReference>
<protein>
    <submittedName>
        <fullName evidence="1">Uncharacterized protein</fullName>
    </submittedName>
</protein>
<keyword evidence="2" id="KW-1185">Reference proteome</keyword>
<evidence type="ECO:0000313" key="2">
    <source>
        <dbReference type="Proteomes" id="UP001620514"/>
    </source>
</evidence>
<sequence>MLRNKVLVHAIRLDDHVRDVVHDREVGLRRENHPIVGEIKAAMLERGQHRHVANLPVERFDILVKLIKRVMRNKRLEVREWHSVNRQCQLSGAPPASRLFSSPDLSCESLNPAEAKCLLDVFKIRLTRMRHDSRDMCFGN</sequence>
<gene>
    <name evidence="1" type="ORF">ABH943_007533</name>
</gene>
<reference evidence="1 2" key="1">
    <citation type="submission" date="2024-11" db="EMBL/GenBank/DDBJ databases">
        <title>Using genomics to understand microbial adaptation to soil warming.</title>
        <authorList>
            <person name="Deangelis K.M. PhD."/>
        </authorList>
    </citation>
    <scope>NUCLEOTIDE SEQUENCE [LARGE SCALE GENOMIC DNA]</scope>
    <source>
        <strain evidence="1 2">GAS97</strain>
    </source>
</reference>
<evidence type="ECO:0000313" key="1">
    <source>
        <dbReference type="EMBL" id="MFK4447497.1"/>
    </source>
</evidence>
<accession>A0ABW8MVQ8</accession>
<proteinExistence type="predicted"/>
<comment type="caution">
    <text evidence="1">The sequence shown here is derived from an EMBL/GenBank/DDBJ whole genome shotgun (WGS) entry which is preliminary data.</text>
</comment>